<evidence type="ECO:0008006" key="3">
    <source>
        <dbReference type="Google" id="ProtNLM"/>
    </source>
</evidence>
<dbReference type="Gene3D" id="3.40.50.410">
    <property type="entry name" value="von Willebrand factor, type A domain"/>
    <property type="match status" value="1"/>
</dbReference>
<organism evidence="1 2">
    <name type="scientific">Roseovarius albus</name>
    <dbReference type="NCBI Taxonomy" id="1247867"/>
    <lineage>
        <taxon>Bacteria</taxon>
        <taxon>Pseudomonadati</taxon>
        <taxon>Pseudomonadota</taxon>
        <taxon>Alphaproteobacteria</taxon>
        <taxon>Rhodobacterales</taxon>
        <taxon>Roseobacteraceae</taxon>
        <taxon>Roseovarius</taxon>
    </lineage>
</organism>
<dbReference type="Proteomes" id="UP000193061">
    <property type="component" value="Unassembled WGS sequence"/>
</dbReference>
<proteinExistence type="predicted"/>
<dbReference type="InterPro" id="IPR010607">
    <property type="entry name" value="DUF1194"/>
</dbReference>
<gene>
    <name evidence="1" type="ORF">ROA7450_03337</name>
</gene>
<reference evidence="1 2" key="1">
    <citation type="submission" date="2017-03" db="EMBL/GenBank/DDBJ databases">
        <authorList>
            <person name="Afonso C.L."/>
            <person name="Miller P.J."/>
            <person name="Scott M.A."/>
            <person name="Spackman E."/>
            <person name="Goraichik I."/>
            <person name="Dimitrov K.M."/>
            <person name="Suarez D.L."/>
            <person name="Swayne D.E."/>
        </authorList>
    </citation>
    <scope>NUCLEOTIDE SEQUENCE [LARGE SCALE GENOMIC DNA]</scope>
    <source>
        <strain evidence="1 2">CECT 7450</strain>
    </source>
</reference>
<sequence length="235" mass="25838">MLIFGWNAILPTVKTLILSLLLALAPANARACELALVIALDVSRSVDKFEYILMRNGVGDALLDDDVIELIGWMPGGLQVTVTQWGGAGQQRQPIAWRRLSDRQSVIEFVEDLIKIDRGFWYADTSVSEALLHADFMFQQLETPCRRHVIDVSGDGISNAGPEVNPISIAVAERGVTINGLVVAGAQPDPVVYYLSEVIRGPLAFVEVTQGYDDYARAMKRKLLRELAPSISMLD</sequence>
<dbReference type="InterPro" id="IPR036465">
    <property type="entry name" value="vWFA_dom_sf"/>
</dbReference>
<protein>
    <recommendedName>
        <fullName evidence="3">VWFA domain-containing protein</fullName>
    </recommendedName>
</protein>
<dbReference type="AlphaFoldDB" id="A0A1X6ZYL1"/>
<accession>A0A1X6ZYL1</accession>
<keyword evidence="2" id="KW-1185">Reference proteome</keyword>
<evidence type="ECO:0000313" key="1">
    <source>
        <dbReference type="EMBL" id="SLN63657.1"/>
    </source>
</evidence>
<dbReference type="Pfam" id="PF06707">
    <property type="entry name" value="DUF1194"/>
    <property type="match status" value="1"/>
</dbReference>
<name>A0A1X6ZYL1_9RHOB</name>
<dbReference type="EMBL" id="FWFX01000012">
    <property type="protein sequence ID" value="SLN63657.1"/>
    <property type="molecule type" value="Genomic_DNA"/>
</dbReference>
<dbReference type="SUPFAM" id="SSF53300">
    <property type="entry name" value="vWA-like"/>
    <property type="match status" value="1"/>
</dbReference>
<evidence type="ECO:0000313" key="2">
    <source>
        <dbReference type="Proteomes" id="UP000193061"/>
    </source>
</evidence>